<dbReference type="InterPro" id="IPR002797">
    <property type="entry name" value="Polysacc_synth"/>
</dbReference>
<feature type="transmembrane region" description="Helical" evidence="6">
    <location>
        <begin position="359"/>
        <end position="380"/>
    </location>
</feature>
<feature type="transmembrane region" description="Helical" evidence="6">
    <location>
        <begin position="325"/>
        <end position="347"/>
    </location>
</feature>
<dbReference type="InterPro" id="IPR050833">
    <property type="entry name" value="Poly_Biosynth_Transport"/>
</dbReference>
<evidence type="ECO:0000256" key="6">
    <source>
        <dbReference type="SAM" id="Phobius"/>
    </source>
</evidence>
<feature type="transmembrane region" description="Helical" evidence="6">
    <location>
        <begin position="86"/>
        <end position="108"/>
    </location>
</feature>
<proteinExistence type="predicted"/>
<evidence type="ECO:0000256" key="1">
    <source>
        <dbReference type="ARBA" id="ARBA00004651"/>
    </source>
</evidence>
<evidence type="ECO:0000256" key="5">
    <source>
        <dbReference type="ARBA" id="ARBA00023136"/>
    </source>
</evidence>
<feature type="transmembrane region" description="Helical" evidence="6">
    <location>
        <begin position="296"/>
        <end position="313"/>
    </location>
</feature>
<feature type="transmembrane region" description="Helical" evidence="6">
    <location>
        <begin position="443"/>
        <end position="461"/>
    </location>
</feature>
<keyword evidence="4 6" id="KW-1133">Transmembrane helix</keyword>
<feature type="transmembrane region" description="Helical" evidence="6">
    <location>
        <begin position="386"/>
        <end position="406"/>
    </location>
</feature>
<dbReference type="PANTHER" id="PTHR30250">
    <property type="entry name" value="PST FAMILY PREDICTED COLANIC ACID TRANSPORTER"/>
    <property type="match status" value="1"/>
</dbReference>
<dbReference type="GO" id="GO:0005886">
    <property type="term" value="C:plasma membrane"/>
    <property type="evidence" value="ECO:0007669"/>
    <property type="project" value="UniProtKB-SubCell"/>
</dbReference>
<feature type="transmembrane region" description="Helical" evidence="6">
    <location>
        <begin position="253"/>
        <end position="275"/>
    </location>
</feature>
<feature type="transmembrane region" description="Helical" evidence="6">
    <location>
        <begin position="418"/>
        <end position="437"/>
    </location>
</feature>
<evidence type="ECO:0000313" key="7">
    <source>
        <dbReference type="EMBL" id="CUO49150.1"/>
    </source>
</evidence>
<feature type="transmembrane region" description="Helical" evidence="6">
    <location>
        <begin position="151"/>
        <end position="171"/>
    </location>
</feature>
<dbReference type="Pfam" id="PF01943">
    <property type="entry name" value="Polysacc_synt"/>
    <property type="match status" value="1"/>
</dbReference>
<dbReference type="OrthoDB" id="9180265at2"/>
<protein>
    <submittedName>
        <fullName evidence="7">Transporter</fullName>
    </submittedName>
</protein>
<keyword evidence="2" id="KW-1003">Cell membrane</keyword>
<dbReference type="RefSeq" id="WP_042400839.1">
    <property type="nucleotide sequence ID" value="NZ_CYYT01000045.1"/>
</dbReference>
<evidence type="ECO:0000313" key="8">
    <source>
        <dbReference type="Proteomes" id="UP000095558"/>
    </source>
</evidence>
<comment type="subcellular location">
    <subcellularLocation>
        <location evidence="1">Cell membrane</location>
        <topology evidence="1">Multi-pass membrane protein</topology>
    </subcellularLocation>
</comment>
<dbReference type="GeneID" id="83012807"/>
<evidence type="ECO:0000256" key="2">
    <source>
        <dbReference type="ARBA" id="ARBA00022475"/>
    </source>
</evidence>
<feature type="transmembrane region" description="Helical" evidence="6">
    <location>
        <begin position="213"/>
        <end position="233"/>
    </location>
</feature>
<keyword evidence="5 6" id="KW-0472">Membrane</keyword>
<accession>A0A174JAP4</accession>
<feature type="transmembrane region" description="Helical" evidence="6">
    <location>
        <begin position="183"/>
        <end position="201"/>
    </location>
</feature>
<dbReference type="EMBL" id="CYZV01000027">
    <property type="protein sequence ID" value="CUO49150.1"/>
    <property type="molecule type" value="Genomic_DNA"/>
</dbReference>
<feature type="transmembrane region" description="Helical" evidence="6">
    <location>
        <begin position="120"/>
        <end position="139"/>
    </location>
</feature>
<gene>
    <name evidence="7" type="ORF">ERS852470_02497</name>
</gene>
<dbReference type="AlphaFoldDB" id="A0A174JAP4"/>
<keyword evidence="3 6" id="KW-0812">Transmembrane</keyword>
<evidence type="ECO:0000256" key="3">
    <source>
        <dbReference type="ARBA" id="ARBA00022692"/>
    </source>
</evidence>
<reference evidence="7 8" key="1">
    <citation type="submission" date="2015-09" db="EMBL/GenBank/DDBJ databases">
        <authorList>
            <consortium name="Pathogen Informatics"/>
        </authorList>
    </citation>
    <scope>NUCLEOTIDE SEQUENCE [LARGE SCALE GENOMIC DNA]</scope>
    <source>
        <strain evidence="7 8">2789STDY5834855</strain>
    </source>
</reference>
<feature type="transmembrane region" description="Helical" evidence="6">
    <location>
        <begin position="12"/>
        <end position="34"/>
    </location>
</feature>
<organism evidence="7 8">
    <name type="scientific">Clostridium disporicum</name>
    <dbReference type="NCBI Taxonomy" id="84024"/>
    <lineage>
        <taxon>Bacteria</taxon>
        <taxon>Bacillati</taxon>
        <taxon>Bacillota</taxon>
        <taxon>Clostridia</taxon>
        <taxon>Eubacteriales</taxon>
        <taxon>Clostridiaceae</taxon>
        <taxon>Clostridium</taxon>
    </lineage>
</organism>
<evidence type="ECO:0000256" key="4">
    <source>
        <dbReference type="ARBA" id="ARBA00022989"/>
    </source>
</evidence>
<sequence>MRIKSLLKGNTLLNSAIWYTVGTFLLKGINFFTTPIFTNLLSTEEFGIITIYSTWSAIFAIIVGLSMNGTIGSAKANLGDKEYNEYLSSTLFLGTISFAVICIVSLLFKNELANIFGLKSSLILILLFESFFAFVINYVTAVFTFDRNHKAFLFTSAISTIINVSASVLLILSMNNERYLGRIYGGAIATIVIGVILYIKIILKGRTFINIKYWRFALPIAIPLILHNLSHLVLNQADKIMLQKYTNDDIVGIYSYTYTIGALINTIQIALNSAWMPWYFEKLKEKNSEEIKKVSAIYIGIFTVLTSMFILGSPEIVKILSPESYWSGIGLLPIIIAGYYFVFLYTFPSNFQFYMKKTNFIAMGTIISAIINIIINYIFIKKIGMYAAALSTLIAYIVLFAMHFIIVKFKFRHADFPFLYNLLGVFVIIIISCIFYIFLNNMFVRWGVIFLIICVCAYLGLKYLKRNSIDKN</sequence>
<feature type="transmembrane region" description="Helical" evidence="6">
    <location>
        <begin position="46"/>
        <end position="65"/>
    </location>
</feature>
<dbReference type="PANTHER" id="PTHR30250:SF11">
    <property type="entry name" value="O-ANTIGEN TRANSPORTER-RELATED"/>
    <property type="match status" value="1"/>
</dbReference>
<name>A0A174JAP4_9CLOT</name>
<dbReference type="Proteomes" id="UP000095558">
    <property type="component" value="Unassembled WGS sequence"/>
</dbReference>